<evidence type="ECO:0000256" key="1">
    <source>
        <dbReference type="SAM" id="MobiDB-lite"/>
    </source>
</evidence>
<dbReference type="Proteomes" id="UP000235945">
    <property type="component" value="Unassembled WGS sequence"/>
</dbReference>
<dbReference type="Proteomes" id="UP000528608">
    <property type="component" value="Unassembled WGS sequence"/>
</dbReference>
<dbReference type="EMBL" id="LGUI01000010">
    <property type="protein sequence ID" value="PNE30996.1"/>
    <property type="molecule type" value="Genomic_DNA"/>
</dbReference>
<evidence type="ECO:0000313" key="3">
    <source>
        <dbReference type="EMBL" id="PNE30996.1"/>
    </source>
</evidence>
<evidence type="ECO:0000313" key="2">
    <source>
        <dbReference type="EMBL" id="MBB5122572.1"/>
    </source>
</evidence>
<evidence type="ECO:0000313" key="5">
    <source>
        <dbReference type="Proteomes" id="UP000528608"/>
    </source>
</evidence>
<gene>
    <name evidence="3" type="ORF">AF335_27130</name>
    <name evidence="2" type="ORF">FHS36_006045</name>
</gene>
<comment type="caution">
    <text evidence="3">The sequence shown here is derived from an EMBL/GenBank/DDBJ whole genome shotgun (WGS) entry which is preliminary data.</text>
</comment>
<keyword evidence="4" id="KW-1185">Reference proteome</keyword>
<dbReference type="AlphaFoldDB" id="A0A2N8NQF5"/>
<evidence type="ECO:0000313" key="4">
    <source>
        <dbReference type="Proteomes" id="UP000235945"/>
    </source>
</evidence>
<organism evidence="3 4">
    <name type="scientific">Streptomyces eurocidicus</name>
    <name type="common">Streptoverticillium eurocidicus</name>
    <dbReference type="NCBI Taxonomy" id="66423"/>
    <lineage>
        <taxon>Bacteria</taxon>
        <taxon>Bacillati</taxon>
        <taxon>Actinomycetota</taxon>
        <taxon>Actinomycetes</taxon>
        <taxon>Kitasatosporales</taxon>
        <taxon>Streptomycetaceae</taxon>
        <taxon>Streptomyces</taxon>
    </lineage>
</organism>
<dbReference type="OrthoDB" id="4122883at2"/>
<reference evidence="2 5" key="3">
    <citation type="submission" date="2020-08" db="EMBL/GenBank/DDBJ databases">
        <title>Genomic Encyclopedia of Type Strains, Phase III (KMG-III): the genomes of soil and plant-associated and newly described type strains.</title>
        <authorList>
            <person name="Whitman W."/>
        </authorList>
    </citation>
    <scope>NUCLEOTIDE SEQUENCE [LARGE SCALE GENOMIC DNA]</scope>
    <source>
        <strain evidence="2 5">CECT 3259</strain>
    </source>
</reference>
<proteinExistence type="predicted"/>
<dbReference type="RefSeq" id="WP_102921127.1">
    <property type="nucleotide sequence ID" value="NZ_JACHJF010000029.1"/>
</dbReference>
<reference evidence="4" key="1">
    <citation type="submission" date="2015-07" db="EMBL/GenBank/DDBJ databases">
        <authorList>
            <person name="Graham D.E."/>
            <person name="Giannone R.J."/>
            <person name="Gulvik C.A."/>
            <person name="Hettich R.L."/>
            <person name="Klingeman D.M."/>
            <person name="Mahan K.M."/>
            <person name="Parry R.J."/>
            <person name="Spain J.C."/>
        </authorList>
    </citation>
    <scope>NUCLEOTIDE SEQUENCE [LARGE SCALE GENOMIC DNA]</scope>
    <source>
        <strain evidence="4">ATCC 27428</strain>
    </source>
</reference>
<reference evidence="3" key="2">
    <citation type="submission" date="2015-07" db="EMBL/GenBank/DDBJ databases">
        <authorList>
            <person name="Noorani M."/>
        </authorList>
    </citation>
    <scope>NUCLEOTIDE SEQUENCE [LARGE SCALE GENOMIC DNA]</scope>
    <source>
        <strain evidence="3">ATCC 27428</strain>
    </source>
</reference>
<sequence>MPPNSLVPSEPAVPGGDENPNLVKDGSFKHRPVFTDGRCGYSQALAKGGNVSLRYWDYGGSGNPDGQPDPGVDPGEYIDVSTHMYAFAKSDIEDRVDGSNAIDLVGRGDNRHGFIGQLLPDLTPGAQYDVTFWAGAPWYGEEPPHATRMRYKVNDGMSRDDGKALDQEYISVPEPPRVAISGGSWVRQWKRYQRSFIALSSNAYLSFADDTTNRYTTGTQLACVSVRLSVPAHDYRIARTAPETSPDNPLTAPADTPFDGFRVRFSDEADQPLSSRQVTLSLDPSATGSHFVHDGRATLTYIGKTDVDGWLSVPAGAVQAGSQQGPMRIQALLDTIRLGGQVALRVGAPVARFSVYRGGPVTLIRAGETGYPGVNLRADQDDPVPPQNVRVTLPRGRRLQFVAQGDPGYQLTVQNGGQYNGTLSADSQTLTFENVDLALSGKDSTALIWVAVKAPGNATPGETELSFRVGDVTSPSSSITVVDK</sequence>
<accession>A0A2N8NQF5</accession>
<dbReference type="EMBL" id="JACHJF010000029">
    <property type="protein sequence ID" value="MBB5122572.1"/>
    <property type="molecule type" value="Genomic_DNA"/>
</dbReference>
<feature type="region of interest" description="Disordered" evidence="1">
    <location>
        <begin position="1"/>
        <end position="28"/>
    </location>
</feature>
<protein>
    <submittedName>
        <fullName evidence="3">Uncharacterized protein</fullName>
    </submittedName>
</protein>
<name>A0A2N8NQF5_STREU</name>